<evidence type="ECO:0000313" key="1">
    <source>
        <dbReference type="EMBL" id="OZG02739.1"/>
    </source>
</evidence>
<dbReference type="PANTHER" id="PTHR47631">
    <property type="entry name" value="SERPENTINE RECEPTOR, CLASS E (EPSILON)-RELATED"/>
    <property type="match status" value="1"/>
</dbReference>
<dbReference type="OrthoDB" id="5818199at2759"/>
<dbReference type="GO" id="GO:0016020">
    <property type="term" value="C:membrane"/>
    <property type="evidence" value="ECO:0007669"/>
    <property type="project" value="UniProtKB-SubCell"/>
</dbReference>
<feature type="non-terminal residue" evidence="1">
    <location>
        <position position="1"/>
    </location>
</feature>
<proteinExistence type="predicted"/>
<name>A0A261AXF2_CAERE</name>
<sequence length="363" mass="42051">MIFLIGNSSNNFTVISPTTILHDHLLRSYPKNMYLFIYAILHLFIIFYVLKCAYICLKIRVFHWNLTCLIFSCSVQWFETLIGTLIILPYQTGYWTLGESNVTVQQGWTDNESEMVRVSDMYHLFFVGAFLKFHYILSMGLTGFILAVERTFACYFLTDYEKNPRVYLVVILIVGHQTFSLFSTFLHFFHILPNLFHMVILALIPNFLSSIIFAVTENYNQKVTKTIENFANPNNYTLAARYQAKENVRCFAMIKKVIFAGIGMIIISCASATIVYLGILPEQETLFNFIFEASLNLGPLLIGPTLIYSVSSWRNYKIFKMPFSSKITTARKMTVKIVAPLERDVELKKETDTYFQQLKTSWM</sequence>
<reference evidence="1" key="1">
    <citation type="submission" date="2017-08" db="EMBL/GenBank/DDBJ databases">
        <authorList>
            <person name="de Groot N.N."/>
        </authorList>
    </citation>
    <scope>NUCLEOTIDE SEQUENCE [LARGE SCALE GENOMIC DNA]</scope>
    <source>
        <strain evidence="1">PX439</strain>
    </source>
</reference>
<dbReference type="GO" id="GO:0007606">
    <property type="term" value="P:sensory perception of chemical stimulus"/>
    <property type="evidence" value="ECO:0007669"/>
    <property type="project" value="InterPro"/>
</dbReference>
<dbReference type="OMA" id="VLKCAYI"/>
<dbReference type="eggNOG" id="ENOG502TH1T">
    <property type="taxonomic scope" value="Eukaryota"/>
</dbReference>
<keyword evidence="2" id="KW-1185">Reference proteome</keyword>
<dbReference type="InterPro" id="IPR004151">
    <property type="entry name" value="7TM_GPCR_serpentine_rcpt_Sre"/>
</dbReference>
<dbReference type="EMBL" id="NMWX01000004">
    <property type="protein sequence ID" value="OZG02739.1"/>
    <property type="molecule type" value="Genomic_DNA"/>
</dbReference>
<dbReference type="Proteomes" id="UP000216624">
    <property type="component" value="Unassembled WGS sequence"/>
</dbReference>
<gene>
    <name evidence="1" type="ORF">FL82_05662</name>
</gene>
<dbReference type="PANTHER" id="PTHR47631:SF2">
    <property type="entry name" value="SERPENTINE RECEPTOR, CLASS E (EPSILON)"/>
    <property type="match status" value="1"/>
</dbReference>
<comment type="caution">
    <text evidence="1">The sequence shown here is derived from an EMBL/GenBank/DDBJ whole genome shotgun (WGS) entry which is preliminary data.</text>
</comment>
<dbReference type="HOGENOM" id="CLU_063305_1_0_1"/>
<organism evidence="1 2">
    <name type="scientific">Caenorhabditis remanei</name>
    <name type="common">Caenorhabditis vulgaris</name>
    <dbReference type="NCBI Taxonomy" id="31234"/>
    <lineage>
        <taxon>Eukaryota</taxon>
        <taxon>Metazoa</taxon>
        <taxon>Ecdysozoa</taxon>
        <taxon>Nematoda</taxon>
        <taxon>Chromadorea</taxon>
        <taxon>Rhabditida</taxon>
        <taxon>Rhabditina</taxon>
        <taxon>Rhabditomorpha</taxon>
        <taxon>Rhabditoidea</taxon>
        <taxon>Rhabditidae</taxon>
        <taxon>Peloderinae</taxon>
        <taxon>Caenorhabditis</taxon>
    </lineage>
</organism>
<accession>A0A261AXF2</accession>
<evidence type="ECO:0000313" key="2">
    <source>
        <dbReference type="Proteomes" id="UP000216624"/>
    </source>
</evidence>
<protein>
    <submittedName>
        <fullName evidence="1">Uncharacterized protein</fullName>
    </submittedName>
</protein>
<dbReference type="Pfam" id="PF03125">
    <property type="entry name" value="Sre"/>
    <property type="match status" value="1"/>
</dbReference>